<comment type="subcellular location">
    <subcellularLocation>
        <location evidence="1">Nucleus</location>
    </subcellularLocation>
</comment>
<keyword evidence="6" id="KW-0804">Transcription</keyword>
<keyword evidence="4" id="KW-0238">DNA-binding</keyword>
<evidence type="ECO:0000256" key="7">
    <source>
        <dbReference type="ARBA" id="ARBA00023242"/>
    </source>
</evidence>
<keyword evidence="3" id="KW-0805">Transcription regulation</keyword>
<dbReference type="SMART" id="SM00380">
    <property type="entry name" value="AP2"/>
    <property type="match status" value="1"/>
</dbReference>
<keyword evidence="5" id="KW-0010">Activator</keyword>
<dbReference type="AlphaFoldDB" id="A0A5K1B940"/>
<dbReference type="InterPro" id="IPR036955">
    <property type="entry name" value="AP2/ERF_dom_sf"/>
</dbReference>
<dbReference type="SUPFAM" id="SSF54171">
    <property type="entry name" value="DNA-binding domain"/>
    <property type="match status" value="1"/>
</dbReference>
<dbReference type="PROSITE" id="PS51032">
    <property type="entry name" value="AP2_ERF"/>
    <property type="match status" value="1"/>
</dbReference>
<organism evidence="11">
    <name type="scientific">Nymphaea colorata</name>
    <name type="common">pocket water lily</name>
    <dbReference type="NCBI Taxonomy" id="210225"/>
    <lineage>
        <taxon>Eukaryota</taxon>
        <taxon>Viridiplantae</taxon>
        <taxon>Streptophyta</taxon>
        <taxon>Embryophyta</taxon>
        <taxon>Tracheophyta</taxon>
        <taxon>Spermatophyta</taxon>
        <taxon>Magnoliopsida</taxon>
        <taxon>Nymphaeales</taxon>
        <taxon>Nymphaeaceae</taxon>
        <taxon>Nymphaea</taxon>
    </lineage>
</organism>
<evidence type="ECO:0000256" key="8">
    <source>
        <dbReference type="ARBA" id="ARBA00024343"/>
    </source>
</evidence>
<dbReference type="GO" id="GO:0000976">
    <property type="term" value="F:transcription cis-regulatory region binding"/>
    <property type="evidence" value="ECO:0007669"/>
    <property type="project" value="UniProtKB-ARBA"/>
</dbReference>
<gene>
    <name evidence="11" type="ORF">NYM_LOCUS15137</name>
</gene>
<dbReference type="GO" id="GO:0009873">
    <property type="term" value="P:ethylene-activated signaling pathway"/>
    <property type="evidence" value="ECO:0007669"/>
    <property type="project" value="UniProtKB-KW"/>
</dbReference>
<dbReference type="FunFam" id="3.30.730.10:FF:000001">
    <property type="entry name" value="Ethylene-responsive transcription factor 2"/>
    <property type="match status" value="1"/>
</dbReference>
<sequence>MEGQVPSAAKSAEKELPYFYLGGITVKNMTAKPMIFDAPSNNYTDDVQLMPVTTFQKRSSLVSGMTVPFHYNVETKTLPLSDPLICHPSSDSTKVPCSFSLFSPSSLSSSCTPISKSSSDLLELKPTIWQSKLEDIHIPLALPQSQAFQSQAFSKSEFQNIHLQLHHKWHENTLSFTSQNQAHSIKQQKVTGQIDWLHAVPQPMKYSTRKPSDKNPASSKLFRGVRQRHWGKWVAEIRLPRNRTRLWLGTFDTPEAAALAYDTAAYRLRGDCAHLNFPNLKHQLKTEADRSQQNGNGTSLCSATCALLDAKLQSFNDTAASRDQQSCDRQLKSSTVDSSAASPPLNSSNKECPAELQSNCEEETTCSTKTTDCSETDEISLSRMPSLDMEMIWALLPTTDSC</sequence>
<evidence type="ECO:0000256" key="2">
    <source>
        <dbReference type="ARBA" id="ARBA00022745"/>
    </source>
</evidence>
<dbReference type="CDD" id="cd00018">
    <property type="entry name" value="AP2"/>
    <property type="match status" value="1"/>
</dbReference>
<dbReference type="EMBL" id="LR721781">
    <property type="protein sequence ID" value="VVW09657.1"/>
    <property type="molecule type" value="Genomic_DNA"/>
</dbReference>
<evidence type="ECO:0000256" key="5">
    <source>
        <dbReference type="ARBA" id="ARBA00023159"/>
    </source>
</evidence>
<comment type="similarity">
    <text evidence="8">Belongs to the AP2/ERF transcription factor family. ERF subfamily.</text>
</comment>
<evidence type="ECO:0000256" key="6">
    <source>
        <dbReference type="ARBA" id="ARBA00023163"/>
    </source>
</evidence>
<evidence type="ECO:0000256" key="9">
    <source>
        <dbReference type="SAM" id="MobiDB-lite"/>
    </source>
</evidence>
<dbReference type="OrthoDB" id="777275at2759"/>
<feature type="compositionally biased region" description="Low complexity" evidence="9">
    <location>
        <begin position="338"/>
        <end position="349"/>
    </location>
</feature>
<evidence type="ECO:0000256" key="1">
    <source>
        <dbReference type="ARBA" id="ARBA00004123"/>
    </source>
</evidence>
<protein>
    <recommendedName>
        <fullName evidence="10">AP2/ERF domain-containing protein</fullName>
    </recommendedName>
</protein>
<reference evidence="11" key="1">
    <citation type="submission" date="2019-09" db="EMBL/GenBank/DDBJ databases">
        <authorList>
            <person name="Zhang L."/>
        </authorList>
    </citation>
    <scope>NUCLEOTIDE SEQUENCE</scope>
</reference>
<dbReference type="Gene3D" id="3.30.730.10">
    <property type="entry name" value="AP2/ERF domain"/>
    <property type="match status" value="1"/>
</dbReference>
<dbReference type="Gramene" id="NC3G0207350.1">
    <property type="protein sequence ID" value="NC3G0207350.1:cds"/>
    <property type="gene ID" value="NC3G0207350"/>
</dbReference>
<evidence type="ECO:0000256" key="4">
    <source>
        <dbReference type="ARBA" id="ARBA00023125"/>
    </source>
</evidence>
<dbReference type="InterPro" id="IPR016177">
    <property type="entry name" value="DNA-bd_dom_sf"/>
</dbReference>
<proteinExistence type="inferred from homology"/>
<name>A0A5K1B940_9MAGN</name>
<dbReference type="PANTHER" id="PTHR31657:SF40">
    <property type="entry name" value="ETHYLENE-RESPONSIVE TRANSCRIPTION FACTOR ERF062"/>
    <property type="match status" value="1"/>
</dbReference>
<keyword evidence="7" id="KW-0539">Nucleus</keyword>
<evidence type="ECO:0000256" key="3">
    <source>
        <dbReference type="ARBA" id="ARBA00023015"/>
    </source>
</evidence>
<accession>A0A5K1B940</accession>
<dbReference type="PRINTS" id="PR00367">
    <property type="entry name" value="ETHRSPELEMNT"/>
</dbReference>
<dbReference type="InterPro" id="IPR051758">
    <property type="entry name" value="ERF/AP2-like"/>
</dbReference>
<dbReference type="Pfam" id="PF00847">
    <property type="entry name" value="AP2"/>
    <property type="match status" value="1"/>
</dbReference>
<dbReference type="GO" id="GO:0003700">
    <property type="term" value="F:DNA-binding transcription factor activity"/>
    <property type="evidence" value="ECO:0007669"/>
    <property type="project" value="InterPro"/>
</dbReference>
<feature type="domain" description="AP2/ERF" evidence="10">
    <location>
        <begin position="221"/>
        <end position="278"/>
    </location>
</feature>
<dbReference type="PANTHER" id="PTHR31657">
    <property type="entry name" value="ETHYLENE-RESPONSIVE TRANSCRIPTION FACTOR ERF061"/>
    <property type="match status" value="1"/>
</dbReference>
<feature type="region of interest" description="Disordered" evidence="9">
    <location>
        <begin position="326"/>
        <end position="354"/>
    </location>
</feature>
<evidence type="ECO:0000313" key="11">
    <source>
        <dbReference type="EMBL" id="VVW09657.1"/>
    </source>
</evidence>
<dbReference type="GO" id="GO:0005634">
    <property type="term" value="C:nucleus"/>
    <property type="evidence" value="ECO:0007669"/>
    <property type="project" value="UniProtKB-SubCell"/>
</dbReference>
<evidence type="ECO:0000259" key="10">
    <source>
        <dbReference type="PROSITE" id="PS51032"/>
    </source>
</evidence>
<keyword evidence="2" id="KW-0936">Ethylene signaling pathway</keyword>
<dbReference type="InterPro" id="IPR001471">
    <property type="entry name" value="AP2/ERF_dom"/>
</dbReference>